<dbReference type="KEGG" id="saca:FFV09_05660"/>
<gene>
    <name evidence="1" type="ORF">FFV09_05660</name>
</gene>
<name>A0A4Y6UVU4_SACBS</name>
<keyword evidence="1" id="KW-0946">Virion</keyword>
<dbReference type="RefSeq" id="WP_141446856.1">
    <property type="nucleotide sequence ID" value="NZ_CP041217.1"/>
</dbReference>
<dbReference type="AlphaFoldDB" id="A0A4Y6UVU4"/>
<keyword evidence="2" id="KW-1185">Reference proteome</keyword>
<accession>A0A4Y6UVU4</accession>
<dbReference type="OrthoDB" id="2356617at2"/>
<keyword evidence="1" id="KW-0167">Capsid protein</keyword>
<reference evidence="1 2" key="1">
    <citation type="submission" date="2019-06" db="EMBL/GenBank/DDBJ databases">
        <title>Saccharibacillus brassicae sp. nov., an endophytic bacterium isolated from Chinese cabbage seeds (Brassica pekinensis).</title>
        <authorList>
            <person name="Jiang L."/>
            <person name="Lee J."/>
            <person name="Kim S.W."/>
        </authorList>
    </citation>
    <scope>NUCLEOTIDE SEQUENCE [LARGE SCALE GENOMIC DNA]</scope>
    <source>
        <strain evidence="2">KCTC 43072 / ATSA2</strain>
    </source>
</reference>
<dbReference type="EMBL" id="CP041217">
    <property type="protein sequence ID" value="QDH20387.1"/>
    <property type="molecule type" value="Genomic_DNA"/>
</dbReference>
<organism evidence="1 2">
    <name type="scientific">Saccharibacillus brassicae</name>
    <dbReference type="NCBI Taxonomy" id="2583377"/>
    <lineage>
        <taxon>Bacteria</taxon>
        <taxon>Bacillati</taxon>
        <taxon>Bacillota</taxon>
        <taxon>Bacilli</taxon>
        <taxon>Bacillales</taxon>
        <taxon>Paenibacillaceae</taxon>
        <taxon>Saccharibacillus</taxon>
    </lineage>
</organism>
<proteinExistence type="predicted"/>
<sequence>MATKELALHEKLEIHELVILKTSCVTKAVAMSGLVQDEKLRALMQEDIDNCMKAIDELKTLLIS</sequence>
<evidence type="ECO:0000313" key="1">
    <source>
        <dbReference type="EMBL" id="QDH20387.1"/>
    </source>
</evidence>
<dbReference type="Proteomes" id="UP000316968">
    <property type="component" value="Chromosome"/>
</dbReference>
<evidence type="ECO:0000313" key="2">
    <source>
        <dbReference type="Proteomes" id="UP000316968"/>
    </source>
</evidence>
<protein>
    <submittedName>
        <fullName evidence="1">Spore coat protein</fullName>
    </submittedName>
</protein>